<dbReference type="KEGG" id="lki:LKI_09535"/>
<dbReference type="EMBL" id="CP001758">
    <property type="protein sequence ID" value="ADG41446.1"/>
    <property type="molecule type" value="Genomic_DNA"/>
</dbReference>
<name>D5T4H5_LEUKI</name>
<dbReference type="OrthoDB" id="9858794at2"/>
<reference evidence="1 2" key="1">
    <citation type="journal article" date="2010" name="J. Bacteriol.">
        <title>Complete genome sequence analysis of Leuconostoc kimchii IMSNU 11154.</title>
        <authorList>
            <person name="Oh H.M."/>
            <person name="Cho Y.J."/>
            <person name="Kim B.K."/>
            <person name="Roe J.H."/>
            <person name="Kang S.O."/>
            <person name="Nahm B.H."/>
            <person name="Jeong G."/>
            <person name="Han H.U."/>
            <person name="Chun J."/>
        </authorList>
    </citation>
    <scope>NUCLEOTIDE SEQUENCE [LARGE SCALE GENOMIC DNA]</scope>
    <source>
        <strain evidence="2">IMSNU 11154 / KCTC 2386 / IH25</strain>
    </source>
</reference>
<dbReference type="AlphaFoldDB" id="D5T4H5"/>
<accession>D5T4H5</accession>
<dbReference type="PATRIC" id="fig|762051.18.peg.1917"/>
<proteinExistence type="predicted"/>
<dbReference type="HOGENOM" id="CLU_2735153_0_0_9"/>
<gene>
    <name evidence="1" type="ordered locus">LKI_09535</name>
</gene>
<dbReference type="STRING" id="762051.LKI_09535"/>
<sequence>MANVIKEEILFFPDLLNNTQLQKMTGYNKDNYSDLVNMRGFPKFDDGSGRTKYPRDGVRQFIKAHTEYNFD</sequence>
<dbReference type="eggNOG" id="ENOG50308KP">
    <property type="taxonomic scope" value="Bacteria"/>
</dbReference>
<evidence type="ECO:0000313" key="1">
    <source>
        <dbReference type="EMBL" id="ADG41446.1"/>
    </source>
</evidence>
<protein>
    <recommendedName>
        <fullName evidence="3">DNA-binding protein</fullName>
    </recommendedName>
</protein>
<evidence type="ECO:0000313" key="2">
    <source>
        <dbReference type="Proteomes" id="UP000002362"/>
    </source>
</evidence>
<dbReference type="RefSeq" id="WP_013104032.1">
    <property type="nucleotide sequence ID" value="NC_014136.1"/>
</dbReference>
<organism evidence="1 2">
    <name type="scientific">Leuconostoc kimchii (strain IMSNU 11154 / KCTC 2386 / IH25)</name>
    <dbReference type="NCBI Taxonomy" id="762051"/>
    <lineage>
        <taxon>Bacteria</taxon>
        <taxon>Bacillati</taxon>
        <taxon>Bacillota</taxon>
        <taxon>Bacilli</taxon>
        <taxon>Lactobacillales</taxon>
        <taxon>Lactobacillaceae</taxon>
        <taxon>Leuconostoc</taxon>
    </lineage>
</organism>
<dbReference type="Proteomes" id="UP000002362">
    <property type="component" value="Chromosome"/>
</dbReference>
<evidence type="ECO:0008006" key="3">
    <source>
        <dbReference type="Google" id="ProtNLM"/>
    </source>
</evidence>